<name>A0AAE0ZXB1_9GAST</name>
<evidence type="ECO:0000313" key="3">
    <source>
        <dbReference type="Proteomes" id="UP001283361"/>
    </source>
</evidence>
<reference evidence="2" key="1">
    <citation type="journal article" date="2023" name="G3 (Bethesda)">
        <title>A reference genome for the long-term kleptoplast-retaining sea slug Elysia crispata morphotype clarki.</title>
        <authorList>
            <person name="Eastman K.E."/>
            <person name="Pendleton A.L."/>
            <person name="Shaikh M.A."/>
            <person name="Suttiyut T."/>
            <person name="Ogas R."/>
            <person name="Tomko P."/>
            <person name="Gavelis G."/>
            <person name="Widhalm J.R."/>
            <person name="Wisecaver J.H."/>
        </authorList>
    </citation>
    <scope>NUCLEOTIDE SEQUENCE</scope>
    <source>
        <strain evidence="2">ECLA1</strain>
    </source>
</reference>
<accession>A0AAE0ZXB1</accession>
<organism evidence="2 3">
    <name type="scientific">Elysia crispata</name>
    <name type="common">lettuce slug</name>
    <dbReference type="NCBI Taxonomy" id="231223"/>
    <lineage>
        <taxon>Eukaryota</taxon>
        <taxon>Metazoa</taxon>
        <taxon>Spiralia</taxon>
        <taxon>Lophotrochozoa</taxon>
        <taxon>Mollusca</taxon>
        <taxon>Gastropoda</taxon>
        <taxon>Heterobranchia</taxon>
        <taxon>Euthyneura</taxon>
        <taxon>Panpulmonata</taxon>
        <taxon>Sacoglossa</taxon>
        <taxon>Placobranchoidea</taxon>
        <taxon>Plakobranchidae</taxon>
        <taxon>Elysia</taxon>
    </lineage>
</organism>
<keyword evidence="3" id="KW-1185">Reference proteome</keyword>
<evidence type="ECO:0000256" key="1">
    <source>
        <dbReference type="SAM" id="MobiDB-lite"/>
    </source>
</evidence>
<comment type="caution">
    <text evidence="2">The sequence shown here is derived from an EMBL/GenBank/DDBJ whole genome shotgun (WGS) entry which is preliminary data.</text>
</comment>
<gene>
    <name evidence="2" type="ORF">RRG08_032517</name>
</gene>
<evidence type="ECO:0000313" key="2">
    <source>
        <dbReference type="EMBL" id="KAK3777413.1"/>
    </source>
</evidence>
<dbReference type="EMBL" id="JAWDGP010003079">
    <property type="protein sequence ID" value="KAK3777413.1"/>
    <property type="molecule type" value="Genomic_DNA"/>
</dbReference>
<dbReference type="Proteomes" id="UP001283361">
    <property type="component" value="Unassembled WGS sequence"/>
</dbReference>
<sequence>MSHGLPPLNHTSSSSPPHLTVFDHLATNQENMSHGLPHLNHTSSSSPPILTVFDTLLQTKKTCDTDYPTSITHLPHLPLI</sequence>
<proteinExistence type="predicted"/>
<dbReference type="AlphaFoldDB" id="A0AAE0ZXB1"/>
<feature type="region of interest" description="Disordered" evidence="1">
    <location>
        <begin position="1"/>
        <end position="20"/>
    </location>
</feature>
<protein>
    <submittedName>
        <fullName evidence="2">Uncharacterized protein</fullName>
    </submittedName>
</protein>